<dbReference type="SMART" id="SM00220">
    <property type="entry name" value="S_TKc"/>
    <property type="match status" value="1"/>
</dbReference>
<keyword evidence="7" id="KW-0808">Transferase</keyword>
<sequence length="1232" mass="134552">MTTAIASTSSSYSFRGQIDMSDPHFIQQYAAHRISPDDPRASHTHAYGFYDTRSPSVTQHNGMASNGGGLGSEYNSSDSIGFLPTPTSAPLQHHQYQESTYYPSHFHSNPHVISPALSQEPRTFDPQATGAGPSRTNRNGGMMTPVSPATAGEPVFTDGRLGVEDPLSGRKYTKLKNLGDGSFGNVYLCDWHSPVKSDVYLSAMQCGAGAREEWVGKRLVALKVTKKEVEGGWEESSRSPEVASLRDIPPHPAVVALYDVYMNMETQQLNYVFEPMEGNLYQLTKSRRGRPFAAGLMASCAHQITSGLQHIHSHNYFHRDMKPENLLVTTTGITEYLTGPSLNAINAARAGGEEEPTNLQFEKDVTVIVKIADFGLAKNTKQKPPYTEYISTRWYRAPEILMRTGSYGPPVDMWALGTILFEMVNLKPLFPGASEVDQIYRLCGILGDPGTDYGVDERGRRIGGGVWNTGVKRAKADGFSYPKITPVNFRSLFGETVSQSLVDCIQDLVTYNQRIRLTAVQCLEHAYFYEMLPHLQRTPPLPRIPFSQGQPPLQQLRMHTELAIPPRAVPPSHSHHQGPPPAFANGDIRTLPPPVSTPDNMSQDDRVHFPHGHRADTYGASTLVNQLRELDLPTDDLASYGHRPPLNEEAHLVVNPSRDQIPLRMISGQRLQTWLEDPLRQNASTVFDGSVYEGSQSASMSSFANYQSLSTNSLHSREHLPSHSQMPASQSQTSAFVQQQRQEVAGSGEASRHQSTVMLPPPIEPTPNAARPPIVSNPAPIGKKKKWGFSSVFGKDDKESAASRGLPYSSSMSSLKRTPSGHQASDRTAAASVAPPAEMDPKKAKELAKELVKQQRRELELAQRAAQERAQRERARAVMQKREQLIQARQITKASGDIEFGDSYVNIPKATSTSTLQPPILVAALKSQSTQQLANQMKASTSTSAVSLNRQYANMPSSASASATSVRSHDSAQLQRQPPLSTAALQAAQDNLTGDGTESRHKARRKTGDDDHSMSSFGLNDMRSRSVLTVGTIDSDPGPRRVSREAWDTHNPEARRAPSVHSYTTRHPTPRLMSSSNPSLETQLAHDFHLHATVASSSTQSLGRHSGRRGAGHVGVHNEAYLHAGPSPAQGHSVPTSPYGHPQGAAVAQGIGMGRERAIPGLETWVEGQAHGEASPNQPGAQEGQGQYFQINPMFRVPPASNSPRDKPTLPPFSAIASMADLSQQQQPPGQR</sequence>
<organism evidence="7 8">
    <name type="scientific">Tremella mesenterica</name>
    <name type="common">Jelly fungus</name>
    <dbReference type="NCBI Taxonomy" id="5217"/>
    <lineage>
        <taxon>Eukaryota</taxon>
        <taxon>Fungi</taxon>
        <taxon>Dikarya</taxon>
        <taxon>Basidiomycota</taxon>
        <taxon>Agaricomycotina</taxon>
        <taxon>Tremellomycetes</taxon>
        <taxon>Tremellales</taxon>
        <taxon>Tremellaceae</taxon>
        <taxon>Tremella</taxon>
    </lineage>
</organism>
<name>A0A4Q1BN03_TREME</name>
<feature type="region of interest" description="Disordered" evidence="5">
    <location>
        <begin position="714"/>
        <end position="781"/>
    </location>
</feature>
<keyword evidence="1" id="KW-0723">Serine/threonine-protein kinase</keyword>
<feature type="region of interest" description="Disordered" evidence="5">
    <location>
        <begin position="566"/>
        <end position="614"/>
    </location>
</feature>
<dbReference type="Proteomes" id="UP000289152">
    <property type="component" value="Unassembled WGS sequence"/>
</dbReference>
<feature type="domain" description="Protein kinase" evidence="6">
    <location>
        <begin position="172"/>
        <end position="528"/>
    </location>
</feature>
<feature type="coiled-coil region" evidence="4">
    <location>
        <begin position="844"/>
        <end position="876"/>
    </location>
</feature>
<dbReference type="InParanoid" id="A0A4Q1BN03"/>
<evidence type="ECO:0000256" key="1">
    <source>
        <dbReference type="ARBA" id="ARBA00022527"/>
    </source>
</evidence>
<keyword evidence="2" id="KW-0547">Nucleotide-binding</keyword>
<dbReference type="Gene3D" id="1.10.510.10">
    <property type="entry name" value="Transferase(Phosphotransferase) domain 1"/>
    <property type="match status" value="1"/>
</dbReference>
<evidence type="ECO:0000256" key="3">
    <source>
        <dbReference type="ARBA" id="ARBA00022840"/>
    </source>
</evidence>
<dbReference type="PROSITE" id="PS50011">
    <property type="entry name" value="PROTEIN_KINASE_DOM"/>
    <property type="match status" value="1"/>
</dbReference>
<dbReference type="InterPro" id="IPR000719">
    <property type="entry name" value="Prot_kinase_dom"/>
</dbReference>
<dbReference type="PROSITE" id="PS00108">
    <property type="entry name" value="PROTEIN_KINASE_ST"/>
    <property type="match status" value="1"/>
</dbReference>
<dbReference type="AlphaFoldDB" id="A0A4Q1BN03"/>
<comment type="caution">
    <text evidence="7">The sequence shown here is derived from an EMBL/GenBank/DDBJ whole genome shotgun (WGS) entry which is preliminary data.</text>
</comment>
<dbReference type="VEuPathDB" id="FungiDB:TREMEDRAFT_25947"/>
<evidence type="ECO:0000256" key="4">
    <source>
        <dbReference type="SAM" id="Coils"/>
    </source>
</evidence>
<feature type="compositionally biased region" description="Basic and acidic residues" evidence="5">
    <location>
        <begin position="1037"/>
        <end position="1056"/>
    </location>
</feature>
<feature type="region of interest" description="Disordered" evidence="5">
    <location>
        <begin position="796"/>
        <end position="841"/>
    </location>
</feature>
<feature type="compositionally biased region" description="Basic and acidic residues" evidence="5">
    <location>
        <begin position="603"/>
        <end position="614"/>
    </location>
</feature>
<keyword evidence="7" id="KW-0418">Kinase</keyword>
<accession>A0A4Q1BN03</accession>
<dbReference type="GO" id="GO:0005524">
    <property type="term" value="F:ATP binding"/>
    <property type="evidence" value="ECO:0007669"/>
    <property type="project" value="UniProtKB-KW"/>
</dbReference>
<feature type="compositionally biased region" description="Polar residues" evidence="5">
    <location>
        <begin position="722"/>
        <end position="742"/>
    </location>
</feature>
<evidence type="ECO:0000259" key="6">
    <source>
        <dbReference type="PROSITE" id="PS50011"/>
    </source>
</evidence>
<feature type="region of interest" description="Disordered" evidence="5">
    <location>
        <begin position="956"/>
        <end position="1077"/>
    </location>
</feature>
<dbReference type="InterPro" id="IPR011009">
    <property type="entry name" value="Kinase-like_dom_sf"/>
</dbReference>
<dbReference type="InterPro" id="IPR008271">
    <property type="entry name" value="Ser/Thr_kinase_AS"/>
</dbReference>
<evidence type="ECO:0000256" key="2">
    <source>
        <dbReference type="ARBA" id="ARBA00022741"/>
    </source>
</evidence>
<evidence type="ECO:0000313" key="7">
    <source>
        <dbReference type="EMBL" id="RXK39235.1"/>
    </source>
</evidence>
<dbReference type="Gene3D" id="3.30.200.20">
    <property type="entry name" value="Phosphorylase Kinase, domain 1"/>
    <property type="match status" value="1"/>
</dbReference>
<feature type="region of interest" description="Disordered" evidence="5">
    <location>
        <begin position="1124"/>
        <end position="1145"/>
    </location>
</feature>
<reference evidence="7 8" key="1">
    <citation type="submission" date="2016-06" db="EMBL/GenBank/DDBJ databases">
        <title>Evolution of pathogenesis and genome organization in the Tremellales.</title>
        <authorList>
            <person name="Cuomo C."/>
            <person name="Litvintseva A."/>
            <person name="Heitman J."/>
            <person name="Chen Y."/>
            <person name="Sun S."/>
            <person name="Springer D."/>
            <person name="Dromer F."/>
            <person name="Young S."/>
            <person name="Zeng Q."/>
            <person name="Chapman S."/>
            <person name="Gujja S."/>
            <person name="Saif S."/>
            <person name="Birren B."/>
        </authorList>
    </citation>
    <scope>NUCLEOTIDE SEQUENCE [LARGE SCALE GENOMIC DNA]</scope>
    <source>
        <strain evidence="7 8">ATCC 28783</strain>
    </source>
</reference>
<feature type="region of interest" description="Disordered" evidence="5">
    <location>
        <begin position="121"/>
        <end position="140"/>
    </location>
</feature>
<dbReference type="Pfam" id="PF00069">
    <property type="entry name" value="Pkinase"/>
    <property type="match status" value="1"/>
</dbReference>
<feature type="compositionally biased region" description="Polar residues" evidence="5">
    <location>
        <begin position="1061"/>
        <end position="1077"/>
    </location>
</feature>
<feature type="region of interest" description="Disordered" evidence="5">
    <location>
        <begin position="1190"/>
        <end position="1232"/>
    </location>
</feature>
<dbReference type="PANTHER" id="PTHR24055">
    <property type="entry name" value="MITOGEN-ACTIVATED PROTEIN KINASE"/>
    <property type="match status" value="1"/>
</dbReference>
<dbReference type="EMBL" id="SDIL01000034">
    <property type="protein sequence ID" value="RXK39235.1"/>
    <property type="molecule type" value="Genomic_DNA"/>
</dbReference>
<feature type="compositionally biased region" description="Polar residues" evidence="5">
    <location>
        <begin position="808"/>
        <end position="823"/>
    </location>
</feature>
<gene>
    <name evidence="7" type="ORF">M231_03455</name>
</gene>
<keyword evidence="8" id="KW-1185">Reference proteome</keyword>
<dbReference type="STRING" id="5217.A0A4Q1BN03"/>
<keyword evidence="4" id="KW-0175">Coiled coil</keyword>
<dbReference type="InterPro" id="IPR050117">
    <property type="entry name" value="MAPK"/>
</dbReference>
<dbReference type="OrthoDB" id="2158884at2759"/>
<evidence type="ECO:0000313" key="8">
    <source>
        <dbReference type="Proteomes" id="UP000289152"/>
    </source>
</evidence>
<feature type="compositionally biased region" description="Polar residues" evidence="5">
    <location>
        <begin position="971"/>
        <end position="996"/>
    </location>
</feature>
<keyword evidence="3" id="KW-0067">ATP-binding</keyword>
<protein>
    <submittedName>
        <fullName evidence="7">CMGC/RCK/MAK protein kinase</fullName>
    </submittedName>
</protein>
<dbReference type="GO" id="GO:0004674">
    <property type="term" value="F:protein serine/threonine kinase activity"/>
    <property type="evidence" value="ECO:0007669"/>
    <property type="project" value="UniProtKB-KW"/>
</dbReference>
<proteinExistence type="predicted"/>
<feature type="compositionally biased region" description="Polar residues" evidence="5">
    <location>
        <begin position="1221"/>
        <end position="1232"/>
    </location>
</feature>
<evidence type="ECO:0000256" key="5">
    <source>
        <dbReference type="SAM" id="MobiDB-lite"/>
    </source>
</evidence>
<dbReference type="SUPFAM" id="SSF56112">
    <property type="entry name" value="Protein kinase-like (PK-like)"/>
    <property type="match status" value="1"/>
</dbReference>